<reference evidence="1" key="1">
    <citation type="journal article" date="2019" name="bioRxiv">
        <title>The Genome of the Zebra Mussel, Dreissena polymorpha: A Resource for Invasive Species Research.</title>
        <authorList>
            <person name="McCartney M.A."/>
            <person name="Auch B."/>
            <person name="Kono T."/>
            <person name="Mallez S."/>
            <person name="Zhang Y."/>
            <person name="Obille A."/>
            <person name="Becker A."/>
            <person name="Abrahante J.E."/>
            <person name="Garbe J."/>
            <person name="Badalamenti J.P."/>
            <person name="Herman A."/>
            <person name="Mangelson H."/>
            <person name="Liachko I."/>
            <person name="Sullivan S."/>
            <person name="Sone E.D."/>
            <person name="Koren S."/>
            <person name="Silverstein K.A.T."/>
            <person name="Beckman K.B."/>
            <person name="Gohl D.M."/>
        </authorList>
    </citation>
    <scope>NUCLEOTIDE SEQUENCE</scope>
    <source>
        <strain evidence="1">Duluth1</strain>
        <tissue evidence="1">Whole animal</tissue>
    </source>
</reference>
<sequence length="71" mass="7965">MVSSIVSSHCVSGFPKESLKMAKEGQRRILIAIDGSESAEYAFDWYIHNMKQPNDYVYGITVPEYSFAGIT</sequence>
<comment type="caution">
    <text evidence="1">The sequence shown here is derived from an EMBL/GenBank/DDBJ whole genome shotgun (WGS) entry which is preliminary data.</text>
</comment>
<dbReference type="EMBL" id="JAIWYP010000005">
    <property type="protein sequence ID" value="KAH3819754.1"/>
    <property type="molecule type" value="Genomic_DNA"/>
</dbReference>
<dbReference type="Proteomes" id="UP000828390">
    <property type="component" value="Unassembled WGS sequence"/>
</dbReference>
<accession>A0A9D4JR45</accession>
<feature type="non-terminal residue" evidence="1">
    <location>
        <position position="1"/>
    </location>
</feature>
<protein>
    <submittedName>
        <fullName evidence="1">Uncharacterized protein</fullName>
    </submittedName>
</protein>
<name>A0A9D4JR45_DREPO</name>
<keyword evidence="2" id="KW-1185">Reference proteome</keyword>
<organism evidence="1 2">
    <name type="scientific">Dreissena polymorpha</name>
    <name type="common">Zebra mussel</name>
    <name type="synonym">Mytilus polymorpha</name>
    <dbReference type="NCBI Taxonomy" id="45954"/>
    <lineage>
        <taxon>Eukaryota</taxon>
        <taxon>Metazoa</taxon>
        <taxon>Spiralia</taxon>
        <taxon>Lophotrochozoa</taxon>
        <taxon>Mollusca</taxon>
        <taxon>Bivalvia</taxon>
        <taxon>Autobranchia</taxon>
        <taxon>Heteroconchia</taxon>
        <taxon>Euheterodonta</taxon>
        <taxon>Imparidentia</taxon>
        <taxon>Neoheterodontei</taxon>
        <taxon>Myida</taxon>
        <taxon>Dreissenoidea</taxon>
        <taxon>Dreissenidae</taxon>
        <taxon>Dreissena</taxon>
    </lineage>
</organism>
<proteinExistence type="predicted"/>
<evidence type="ECO:0000313" key="2">
    <source>
        <dbReference type="Proteomes" id="UP000828390"/>
    </source>
</evidence>
<dbReference type="AlphaFoldDB" id="A0A9D4JR45"/>
<dbReference type="SUPFAM" id="SSF52402">
    <property type="entry name" value="Adenine nucleotide alpha hydrolases-like"/>
    <property type="match status" value="1"/>
</dbReference>
<reference evidence="1" key="2">
    <citation type="submission" date="2020-11" db="EMBL/GenBank/DDBJ databases">
        <authorList>
            <person name="McCartney M.A."/>
            <person name="Auch B."/>
            <person name="Kono T."/>
            <person name="Mallez S."/>
            <person name="Becker A."/>
            <person name="Gohl D.M."/>
            <person name="Silverstein K.A.T."/>
            <person name="Koren S."/>
            <person name="Bechman K.B."/>
            <person name="Herman A."/>
            <person name="Abrahante J.E."/>
            <person name="Garbe J."/>
        </authorList>
    </citation>
    <scope>NUCLEOTIDE SEQUENCE</scope>
    <source>
        <strain evidence="1">Duluth1</strain>
        <tissue evidence="1">Whole animal</tissue>
    </source>
</reference>
<evidence type="ECO:0000313" key="1">
    <source>
        <dbReference type="EMBL" id="KAH3819754.1"/>
    </source>
</evidence>
<dbReference type="InterPro" id="IPR014729">
    <property type="entry name" value="Rossmann-like_a/b/a_fold"/>
</dbReference>
<dbReference type="Gene3D" id="3.40.50.620">
    <property type="entry name" value="HUPs"/>
    <property type="match status" value="1"/>
</dbReference>
<gene>
    <name evidence="1" type="ORF">DPMN_121498</name>
</gene>